<dbReference type="GO" id="GO:0016579">
    <property type="term" value="P:protein deubiquitination"/>
    <property type="evidence" value="ECO:0007669"/>
    <property type="project" value="InterPro"/>
</dbReference>
<dbReference type="STRING" id="1611254.A0A2G5UNV9"/>
<evidence type="ECO:0000256" key="3">
    <source>
        <dbReference type="ARBA" id="ARBA00022670"/>
    </source>
</evidence>
<organism evidence="8 9">
    <name type="scientific">Caenorhabditis nigoni</name>
    <dbReference type="NCBI Taxonomy" id="1611254"/>
    <lineage>
        <taxon>Eukaryota</taxon>
        <taxon>Metazoa</taxon>
        <taxon>Ecdysozoa</taxon>
        <taxon>Nematoda</taxon>
        <taxon>Chromadorea</taxon>
        <taxon>Rhabditida</taxon>
        <taxon>Rhabditina</taxon>
        <taxon>Rhabditomorpha</taxon>
        <taxon>Rhabditoidea</taxon>
        <taxon>Rhabditidae</taxon>
        <taxon>Peloderinae</taxon>
        <taxon>Caenorhabditis</taxon>
    </lineage>
</organism>
<dbReference type="PROSITE" id="PS50957">
    <property type="entry name" value="JOSEPHIN"/>
    <property type="match status" value="1"/>
</dbReference>
<protein>
    <recommendedName>
        <fullName evidence="2">ubiquitinyl hydrolase 1</fullName>
        <ecNumber evidence="2">3.4.19.12</ecNumber>
    </recommendedName>
</protein>
<dbReference type="Proteomes" id="UP000230233">
    <property type="component" value="Chromosome III"/>
</dbReference>
<evidence type="ECO:0000313" key="9">
    <source>
        <dbReference type="Proteomes" id="UP000230233"/>
    </source>
</evidence>
<dbReference type="PANTHER" id="PTHR13291">
    <property type="entry name" value="JOSEPHIN 1, 2"/>
    <property type="match status" value="1"/>
</dbReference>
<proteinExistence type="predicted"/>
<evidence type="ECO:0000256" key="6">
    <source>
        <dbReference type="PROSITE-ProRule" id="PRU00331"/>
    </source>
</evidence>
<dbReference type="SMART" id="SM01246">
    <property type="entry name" value="Josephin"/>
    <property type="match status" value="1"/>
</dbReference>
<comment type="catalytic activity">
    <reaction evidence="1">
        <text>Thiol-dependent hydrolysis of ester, thioester, amide, peptide and isopeptide bonds formed by the C-terminal Gly of ubiquitin (a 76-residue protein attached to proteins as an intracellular targeting signal).</text>
        <dbReference type="EC" id="3.4.19.12"/>
    </reaction>
</comment>
<dbReference type="OrthoDB" id="422700at2759"/>
<feature type="active site" evidence="6">
    <location>
        <position position="129"/>
    </location>
</feature>
<dbReference type="InterPro" id="IPR040053">
    <property type="entry name" value="JOSD1/2"/>
</dbReference>
<sequence length="173" mass="20210">MTSPPNLYHEKQKLQYCLIHTVNNILQKKEFDATKMDEICYGMNESKWFNPHRSWIGTGNYDVNILMAALQKHNLKVVWFDKRLGVEKIKFEKLRATVFNIPSRTLLTLYRGRHWFAVVQKNGIFYNLDSKLSKPTVIEEISNFTKSHVDSGDSEVMLVVEQDVDEDTVVEQN</sequence>
<accession>A0A2G5UNV9</accession>
<keyword evidence="9" id="KW-1185">Reference proteome</keyword>
<feature type="active site" evidence="6">
    <location>
        <position position="114"/>
    </location>
</feature>
<dbReference type="InterPro" id="IPR006155">
    <property type="entry name" value="Josephin"/>
</dbReference>
<evidence type="ECO:0000259" key="7">
    <source>
        <dbReference type="PROSITE" id="PS50957"/>
    </source>
</evidence>
<reference evidence="9" key="1">
    <citation type="submission" date="2017-10" db="EMBL/GenBank/DDBJ databases">
        <title>Rapid genome shrinkage in a self-fertile nematode reveals novel sperm competition proteins.</title>
        <authorList>
            <person name="Yin D."/>
            <person name="Schwarz E.M."/>
            <person name="Thomas C.G."/>
            <person name="Felde R.L."/>
            <person name="Korf I.F."/>
            <person name="Cutter A.D."/>
            <person name="Schartner C.M."/>
            <person name="Ralston E.J."/>
            <person name="Meyer B.J."/>
            <person name="Haag E.S."/>
        </authorList>
    </citation>
    <scope>NUCLEOTIDE SEQUENCE [LARGE SCALE GENOMIC DNA]</scope>
    <source>
        <strain evidence="9">JU1422</strain>
    </source>
</reference>
<evidence type="ECO:0000256" key="5">
    <source>
        <dbReference type="ARBA" id="ARBA00022801"/>
    </source>
</evidence>
<dbReference type="Gene3D" id="3.90.70.40">
    <property type="match status" value="1"/>
</dbReference>
<dbReference type="GO" id="GO:0006508">
    <property type="term" value="P:proteolysis"/>
    <property type="evidence" value="ECO:0007669"/>
    <property type="project" value="UniProtKB-KW"/>
</dbReference>
<dbReference type="EC" id="3.4.19.12" evidence="2"/>
<gene>
    <name evidence="8" type="primary">Cni-josd-1</name>
    <name evidence="8" type="synonym">Cnig_chr_III.g8733</name>
    <name evidence="8" type="ORF">B9Z55_008733</name>
</gene>
<feature type="domain" description="Josephin" evidence="7">
    <location>
        <begin position="4"/>
        <end position="173"/>
    </location>
</feature>
<evidence type="ECO:0000256" key="2">
    <source>
        <dbReference type="ARBA" id="ARBA00012759"/>
    </source>
</evidence>
<keyword evidence="3" id="KW-0645">Protease</keyword>
<keyword evidence="4" id="KW-0833">Ubl conjugation pathway</keyword>
<dbReference type="FunFam" id="3.90.70.40:FF:000013">
    <property type="entry name" value="JOSephin Domain protein"/>
    <property type="match status" value="1"/>
</dbReference>
<dbReference type="Pfam" id="PF02099">
    <property type="entry name" value="Josephin"/>
    <property type="match status" value="1"/>
</dbReference>
<evidence type="ECO:0000256" key="1">
    <source>
        <dbReference type="ARBA" id="ARBA00000707"/>
    </source>
</evidence>
<evidence type="ECO:0000313" key="8">
    <source>
        <dbReference type="EMBL" id="PIC41247.1"/>
    </source>
</evidence>
<evidence type="ECO:0000256" key="4">
    <source>
        <dbReference type="ARBA" id="ARBA00022786"/>
    </source>
</evidence>
<dbReference type="PANTHER" id="PTHR13291:SF0">
    <property type="entry name" value="JOSEPHIN-LIKE PROTEIN"/>
    <property type="match status" value="1"/>
</dbReference>
<dbReference type="AlphaFoldDB" id="A0A2G5UNV9"/>
<dbReference type="GO" id="GO:0004843">
    <property type="term" value="F:cysteine-type deubiquitinase activity"/>
    <property type="evidence" value="ECO:0007669"/>
    <property type="project" value="UniProtKB-EC"/>
</dbReference>
<feature type="active site" evidence="6">
    <location>
        <position position="17"/>
    </location>
</feature>
<keyword evidence="5 6" id="KW-0378">Hydrolase</keyword>
<name>A0A2G5UNV9_9PELO</name>
<dbReference type="EMBL" id="PDUG01000003">
    <property type="protein sequence ID" value="PIC41247.1"/>
    <property type="molecule type" value="Genomic_DNA"/>
</dbReference>
<comment type="caution">
    <text evidence="8">The sequence shown here is derived from an EMBL/GenBank/DDBJ whole genome shotgun (WGS) entry which is preliminary data.</text>
</comment>